<dbReference type="PANTHER" id="PTHR46082:SF11">
    <property type="entry name" value="AAA+ ATPASE DOMAIN-CONTAINING PROTEIN-RELATED"/>
    <property type="match status" value="1"/>
</dbReference>
<dbReference type="SUPFAM" id="SSF48403">
    <property type="entry name" value="Ankyrin repeat"/>
    <property type="match status" value="1"/>
</dbReference>
<accession>A0A0G2HUY3</accession>
<dbReference type="InterPro" id="IPR056884">
    <property type="entry name" value="NPHP3-like_N"/>
</dbReference>
<dbReference type="PROSITE" id="PS50088">
    <property type="entry name" value="ANK_REPEAT"/>
    <property type="match status" value="7"/>
</dbReference>
<dbReference type="InterPro" id="IPR002110">
    <property type="entry name" value="Ankyrin_rpt"/>
</dbReference>
<organism evidence="4 5">
    <name type="scientific">[Emmonsia] crescens</name>
    <dbReference type="NCBI Taxonomy" id="73230"/>
    <lineage>
        <taxon>Eukaryota</taxon>
        <taxon>Fungi</taxon>
        <taxon>Dikarya</taxon>
        <taxon>Ascomycota</taxon>
        <taxon>Pezizomycotina</taxon>
        <taxon>Eurotiomycetes</taxon>
        <taxon>Eurotiomycetidae</taxon>
        <taxon>Onygenales</taxon>
        <taxon>Ajellomycetaceae</taxon>
        <taxon>Emergomyces</taxon>
    </lineage>
</organism>
<feature type="repeat" description="ANK" evidence="2">
    <location>
        <begin position="889"/>
        <end position="918"/>
    </location>
</feature>
<dbReference type="VEuPathDB" id="FungiDB:EMCG_00548"/>
<dbReference type="Pfam" id="PF12796">
    <property type="entry name" value="Ank_2"/>
    <property type="match status" value="2"/>
</dbReference>
<dbReference type="Pfam" id="PF00023">
    <property type="entry name" value="Ank"/>
    <property type="match status" value="1"/>
</dbReference>
<comment type="caution">
    <text evidence="4">The sequence shown here is derived from an EMBL/GenBank/DDBJ whole genome shotgun (WGS) entry which is preliminary data.</text>
</comment>
<dbReference type="Proteomes" id="UP000034164">
    <property type="component" value="Unassembled WGS sequence"/>
</dbReference>
<dbReference type="InterPro" id="IPR007111">
    <property type="entry name" value="NACHT_NTPase"/>
</dbReference>
<dbReference type="InterPro" id="IPR053137">
    <property type="entry name" value="NLR-like"/>
</dbReference>
<dbReference type="PROSITE" id="PS50837">
    <property type="entry name" value="NACHT"/>
    <property type="match status" value="1"/>
</dbReference>
<dbReference type="Pfam" id="PF22939">
    <property type="entry name" value="WHD_GPIID"/>
    <property type="match status" value="1"/>
</dbReference>
<dbReference type="GO" id="GO:0009116">
    <property type="term" value="P:nucleoside metabolic process"/>
    <property type="evidence" value="ECO:0007669"/>
    <property type="project" value="InterPro"/>
</dbReference>
<evidence type="ECO:0000256" key="1">
    <source>
        <dbReference type="ARBA" id="ARBA00022737"/>
    </source>
</evidence>
<name>A0A0G2HUY3_9EURO</name>
<dbReference type="Gene3D" id="3.40.50.300">
    <property type="entry name" value="P-loop containing nucleotide triphosphate hydrolases"/>
    <property type="match status" value="1"/>
</dbReference>
<dbReference type="AlphaFoldDB" id="A0A0G2HUY3"/>
<feature type="repeat" description="ANK" evidence="2">
    <location>
        <begin position="1078"/>
        <end position="1110"/>
    </location>
</feature>
<feature type="domain" description="NACHT" evidence="3">
    <location>
        <begin position="397"/>
        <end position="538"/>
    </location>
</feature>
<dbReference type="SUPFAM" id="SSF53167">
    <property type="entry name" value="Purine and uridine phosphorylases"/>
    <property type="match status" value="1"/>
</dbReference>
<reference evidence="5" key="1">
    <citation type="journal article" date="2015" name="PLoS Genet.">
        <title>The dynamic genome and transcriptome of the human fungal pathogen Blastomyces and close relative Emmonsia.</title>
        <authorList>
            <person name="Munoz J.F."/>
            <person name="Gauthier G.M."/>
            <person name="Desjardins C.A."/>
            <person name="Gallo J.E."/>
            <person name="Holder J."/>
            <person name="Sullivan T.D."/>
            <person name="Marty A.J."/>
            <person name="Carmen J.C."/>
            <person name="Chen Z."/>
            <person name="Ding L."/>
            <person name="Gujja S."/>
            <person name="Magrini V."/>
            <person name="Misas E."/>
            <person name="Mitreva M."/>
            <person name="Priest M."/>
            <person name="Saif S."/>
            <person name="Whiston E.A."/>
            <person name="Young S."/>
            <person name="Zeng Q."/>
            <person name="Goldman W.E."/>
            <person name="Mardis E.R."/>
            <person name="Taylor J.W."/>
            <person name="McEwen J.G."/>
            <person name="Clay O.K."/>
            <person name="Klein B.S."/>
            <person name="Cuomo C.A."/>
        </authorList>
    </citation>
    <scope>NUCLEOTIDE SEQUENCE [LARGE SCALE GENOMIC DNA]</scope>
    <source>
        <strain evidence="5">UAMH 3008</strain>
    </source>
</reference>
<dbReference type="PANTHER" id="PTHR46082">
    <property type="entry name" value="ATP/GTP-BINDING PROTEIN-RELATED"/>
    <property type="match status" value="1"/>
</dbReference>
<evidence type="ECO:0000256" key="2">
    <source>
        <dbReference type="PROSITE-ProRule" id="PRU00023"/>
    </source>
</evidence>
<dbReference type="GO" id="GO:0003824">
    <property type="term" value="F:catalytic activity"/>
    <property type="evidence" value="ECO:0007669"/>
    <property type="project" value="InterPro"/>
</dbReference>
<evidence type="ECO:0000259" key="3">
    <source>
        <dbReference type="PROSITE" id="PS50837"/>
    </source>
</evidence>
<keyword evidence="1" id="KW-0677">Repeat</keyword>
<dbReference type="SMART" id="SM00248">
    <property type="entry name" value="ANK"/>
    <property type="match status" value="8"/>
</dbReference>
<protein>
    <recommendedName>
        <fullName evidence="3">NACHT domain-containing protein</fullName>
    </recommendedName>
</protein>
<feature type="repeat" description="ANK" evidence="2">
    <location>
        <begin position="1015"/>
        <end position="1044"/>
    </location>
</feature>
<dbReference type="InterPro" id="IPR027417">
    <property type="entry name" value="P-loop_NTPase"/>
</dbReference>
<gene>
    <name evidence="4" type="ORF">EMCG_00548</name>
</gene>
<feature type="repeat" description="ANK" evidence="2">
    <location>
        <begin position="1050"/>
        <end position="1077"/>
    </location>
</feature>
<feature type="repeat" description="ANK" evidence="2">
    <location>
        <begin position="852"/>
        <end position="885"/>
    </location>
</feature>
<feature type="repeat" description="ANK" evidence="2">
    <location>
        <begin position="922"/>
        <end position="954"/>
    </location>
</feature>
<dbReference type="EMBL" id="LCZI01001269">
    <property type="protein sequence ID" value="KKZ61565.1"/>
    <property type="molecule type" value="Genomic_DNA"/>
</dbReference>
<dbReference type="SUPFAM" id="SSF52540">
    <property type="entry name" value="P-loop containing nucleoside triphosphate hydrolases"/>
    <property type="match status" value="1"/>
</dbReference>
<dbReference type="InterPro" id="IPR054471">
    <property type="entry name" value="GPIID_WHD"/>
</dbReference>
<proteinExistence type="predicted"/>
<dbReference type="InterPro" id="IPR035994">
    <property type="entry name" value="Nucleoside_phosphorylase_sf"/>
</dbReference>
<evidence type="ECO:0000313" key="5">
    <source>
        <dbReference type="Proteomes" id="UP000034164"/>
    </source>
</evidence>
<dbReference type="Gene3D" id="3.40.50.1580">
    <property type="entry name" value="Nucleoside phosphorylase domain"/>
    <property type="match status" value="1"/>
</dbReference>
<dbReference type="OrthoDB" id="4184734at2759"/>
<keyword evidence="2" id="KW-0040">ANK repeat</keyword>
<feature type="repeat" description="ANK" evidence="2">
    <location>
        <begin position="1116"/>
        <end position="1143"/>
    </location>
</feature>
<dbReference type="Gene3D" id="1.25.40.20">
    <property type="entry name" value="Ankyrin repeat-containing domain"/>
    <property type="match status" value="2"/>
</dbReference>
<dbReference type="PROSITE" id="PS50297">
    <property type="entry name" value="ANK_REP_REGION"/>
    <property type="match status" value="5"/>
</dbReference>
<dbReference type="InterPro" id="IPR036770">
    <property type="entry name" value="Ankyrin_rpt-contain_sf"/>
</dbReference>
<sequence>MSTATNNMKLTHDDYTVAWICPLEVEQIAAMIMLDSEHERLPQPPNDHNVYTLGSINGHNVVIAGLHSPGNNPAAVVVTQMRNTFQQLRFGILVGIGGGVPTKTERGNIHLGHVVVSKPVGEHSGVVQYDHGKAEVGQFRHTGYLAPPPTVLLNAAREMDVRRAMMLEDPLLNHIARIDTVRQGLRRYKYPGAVNDHLYRAEYVHPNHSVSCRKCGCDLTQVVDRRAEDSDDDDDDDDVCDEGPQLVVHRGTIAAGELVIKHGMLRDELAKQYGILCFEMEAAGALADFPCLVIRGISDYSDSHKNDRWQGYAAAAAAAYGRELFFHMPVDDVKQCKIAEHVDSLTQVNRYHQIFNWLKPSDPSTNLNEAQERRQEGTGLWFLQSEPFKEWKSGTRRYLWLHGIPGCGKTVLSSTIIEHLNQQLDSSHVVLNFFFDFTDTNKQSLDKLLRSLVAQLYSRCENSRKALDKLFSSCEDGNRQPTYESLFATFLQMVNYVEKIQIIIDALDECKTRRDLLSWMKNLTSSGHAGLHLLVTSRKEEDIESELKRWLRLKDIVSIQQDSVNHDIRAYVHERLRNDCHFKRWRSKPSVQDEIETELMKKADGMFRWAACQLDILQKCLDLRMLRESLRSIPKTLQETYARILASIDENYRQYAIRILQFLTYSERPLNIQEAVDIIAVNLSEDPPFDSKQRMPEPREIMNICSSLVSLVTREVSGETFMELQLAHFSVQQYLKSEEIETTFPEEMIKVGVIFQKGINEISARGCITRICLAYLSCLDDQSSIEELKKRFPLAQYSADYWMDHARPAETKEDVQKSILNFFLQQKQGYAVWRKYFDPDNSFEREPRNWTKMATPLYYASLAGLQHTVELLLLEKGADVNVQGGRFCNALQAAAMKDNKKVVRLLLEKGADINAQDDNDGRYSNALHAASALGHKEMVRLLLEAGANVNAKIMLFNRTIHKIFIRDYREKAKLDELHSNSLQAASFSKRGYEKVVRQLVLAEPDMSVKSNWYGNALQAASMMGHKEVMQLLLEAGAKFNRQDEWYGFSLQTASFRGRKEVVQLLLEKGSDVNVKSKLYSNALQAASMMGHKEVVQLLLEARAKFNLQDEWYGFSLQTASFRGRKEVVQLLLEAEADVNAYSEQLSSFVSRYHTEMIQLLQDKEAH</sequence>
<evidence type="ECO:0000313" key="4">
    <source>
        <dbReference type="EMBL" id="KKZ61565.1"/>
    </source>
</evidence>
<dbReference type="Pfam" id="PF24883">
    <property type="entry name" value="NPHP3_N"/>
    <property type="match status" value="1"/>
</dbReference>